<gene>
    <name evidence="2" type="ORF">EFA69_02895</name>
</gene>
<evidence type="ECO:0000313" key="2">
    <source>
        <dbReference type="EMBL" id="RNI32290.1"/>
    </source>
</evidence>
<dbReference type="OrthoDB" id="1491239at2"/>
<name>A0A3M9N3A3_9BACT</name>
<feature type="signal peptide" evidence="1">
    <location>
        <begin position="1"/>
        <end position="23"/>
    </location>
</feature>
<dbReference type="Gene3D" id="2.40.160.60">
    <property type="entry name" value="Outer membrane protein transport protein (OMPP1/FadL/TodX)"/>
    <property type="match status" value="1"/>
</dbReference>
<proteinExistence type="predicted"/>
<dbReference type="Proteomes" id="UP000271010">
    <property type="component" value="Unassembled WGS sequence"/>
</dbReference>
<feature type="chain" id="PRO_5017978383" description="Aromatic hydrocarbon degradation protein" evidence="1">
    <location>
        <begin position="24"/>
        <end position="447"/>
    </location>
</feature>
<dbReference type="RefSeq" id="WP_123131590.1">
    <property type="nucleotide sequence ID" value="NZ_JBHMAD010000006.1"/>
</dbReference>
<reference evidence="2 3" key="1">
    <citation type="submission" date="2018-11" db="EMBL/GenBank/DDBJ databases">
        <title>Rufibacter latericius sp. nov., isolated from water in Baiyang Lake.</title>
        <authorList>
            <person name="Yang Y."/>
        </authorList>
    </citation>
    <scope>NUCLEOTIDE SEQUENCE [LARGE SCALE GENOMIC DNA]</scope>
    <source>
        <strain evidence="2 3">MCC P1</strain>
    </source>
</reference>
<dbReference type="AlphaFoldDB" id="A0A3M9N3A3"/>
<evidence type="ECO:0000256" key="1">
    <source>
        <dbReference type="SAM" id="SignalP"/>
    </source>
</evidence>
<organism evidence="2 3">
    <name type="scientific">Rufibacter immobilis</name>
    <dbReference type="NCBI Taxonomy" id="1348778"/>
    <lineage>
        <taxon>Bacteria</taxon>
        <taxon>Pseudomonadati</taxon>
        <taxon>Bacteroidota</taxon>
        <taxon>Cytophagia</taxon>
        <taxon>Cytophagales</taxon>
        <taxon>Hymenobacteraceae</taxon>
        <taxon>Rufibacter</taxon>
    </lineage>
</organism>
<keyword evidence="3" id="KW-1185">Reference proteome</keyword>
<comment type="caution">
    <text evidence="2">The sequence shown here is derived from an EMBL/GenBank/DDBJ whole genome shotgun (WGS) entry which is preliminary data.</text>
</comment>
<protein>
    <recommendedName>
        <fullName evidence="4">Aromatic hydrocarbon degradation protein</fullName>
    </recommendedName>
</protein>
<sequence>MYKPFRALLVISGLVIGAQQVQAQQLSNSPYSRFGVGDLVHGTGTVRSAGMGQVGVATASPFLINDMNPALLYYNNLVTFEATVASELKKLSDRNTSQVDGTANLGSLSLSIPLSRRWTTALGLKPYSRVNYETVATSTVPGTENEVPVTALTEYRGSGGLNEVYFAHGIRIANGLTAGVSGSYIFGTIERQSSNILVDPADETSALQKTLFNTTTKYTGVMLKGGLHYRKSLSPKANIGLGATYTGKAAISADRVTTQERRFLDESLISALVIDSLDGHTTLPQMWQAGVSFDNNKNWTIGADFTNIKGSDFRGFSLNKNEGGQELGDGYRVGLGTEFTPDAGSVSSYFKRISYRLGGYYGKSELVGTIGSNAVTAHDLKDMAFTWGFSLPLGRGVRPPDYTQALLNTSFTVGQLEAKNTGLKEQYFRVNVGITFNNRWFIKRRFD</sequence>
<keyword evidence="1" id="KW-0732">Signal</keyword>
<evidence type="ECO:0000313" key="3">
    <source>
        <dbReference type="Proteomes" id="UP000271010"/>
    </source>
</evidence>
<dbReference type="SUPFAM" id="SSF56935">
    <property type="entry name" value="Porins"/>
    <property type="match status" value="1"/>
</dbReference>
<evidence type="ECO:0008006" key="4">
    <source>
        <dbReference type="Google" id="ProtNLM"/>
    </source>
</evidence>
<accession>A0A3M9N3A3</accession>
<dbReference type="EMBL" id="RJJE01000002">
    <property type="protein sequence ID" value="RNI32290.1"/>
    <property type="molecule type" value="Genomic_DNA"/>
</dbReference>